<dbReference type="Proteomes" id="UP000095746">
    <property type="component" value="Unassembled WGS sequence"/>
</dbReference>
<reference evidence="1 2" key="1">
    <citation type="submission" date="2015-09" db="EMBL/GenBank/DDBJ databases">
        <authorList>
            <consortium name="Pathogen Informatics"/>
        </authorList>
    </citation>
    <scope>NUCLEOTIDE SEQUENCE [LARGE SCALE GENOMIC DNA]</scope>
    <source>
        <strain evidence="1 2">2789STDY5608854</strain>
    </source>
</reference>
<sequence length="58" mass="6325">MSRVAAQAARAEAVKTAPRSMPAAPRMAGLTARIYAMVTKVVRPAKHSRRTVVPFSFR</sequence>
<proteinExistence type="predicted"/>
<dbReference type="EMBL" id="CYZT01000281">
    <property type="protein sequence ID" value="CUP19579.1"/>
    <property type="molecule type" value="Genomic_DNA"/>
</dbReference>
<gene>
    <name evidence="1" type="ORF">ERS852411_02807</name>
</gene>
<protein>
    <submittedName>
        <fullName evidence="1">Uncharacterized protein</fullName>
    </submittedName>
</protein>
<name>A0A174LDP9_FLAPL</name>
<organism evidence="1 2">
    <name type="scientific">Flavonifractor plautii</name>
    <name type="common">Fusobacterium plautii</name>
    <dbReference type="NCBI Taxonomy" id="292800"/>
    <lineage>
        <taxon>Bacteria</taxon>
        <taxon>Bacillati</taxon>
        <taxon>Bacillota</taxon>
        <taxon>Clostridia</taxon>
        <taxon>Eubacteriales</taxon>
        <taxon>Oscillospiraceae</taxon>
        <taxon>Flavonifractor</taxon>
    </lineage>
</organism>
<accession>A0A174LDP9</accession>
<dbReference type="AlphaFoldDB" id="A0A174LDP9"/>
<evidence type="ECO:0000313" key="2">
    <source>
        <dbReference type="Proteomes" id="UP000095746"/>
    </source>
</evidence>
<evidence type="ECO:0000313" key="1">
    <source>
        <dbReference type="EMBL" id="CUP19579.1"/>
    </source>
</evidence>